<gene>
    <name evidence="3" type="ORF">EQG68_06140</name>
</gene>
<name>A0A4Q1KSL7_9FLAO</name>
<dbReference type="SUPFAM" id="SSF53756">
    <property type="entry name" value="UDP-Glycosyltransferase/glycogen phosphorylase"/>
    <property type="match status" value="1"/>
</dbReference>
<dbReference type="InterPro" id="IPR001296">
    <property type="entry name" value="Glyco_trans_1"/>
</dbReference>
<dbReference type="EMBL" id="SBKQ01000005">
    <property type="protein sequence ID" value="RXR33067.1"/>
    <property type="molecule type" value="Genomic_DNA"/>
</dbReference>
<evidence type="ECO:0000313" key="4">
    <source>
        <dbReference type="Proteomes" id="UP000289734"/>
    </source>
</evidence>
<comment type="caution">
    <text evidence="3">The sequence shown here is derived from an EMBL/GenBank/DDBJ whole genome shotgun (WGS) entry which is preliminary data.</text>
</comment>
<dbReference type="OrthoDB" id="9811239at2"/>
<keyword evidence="4" id="KW-1185">Reference proteome</keyword>
<dbReference type="Gene3D" id="3.40.50.2000">
    <property type="entry name" value="Glycogen Phosphorylase B"/>
    <property type="match status" value="2"/>
</dbReference>
<dbReference type="RefSeq" id="WP_129463911.1">
    <property type="nucleotide sequence ID" value="NZ_SBKQ01000005.1"/>
</dbReference>
<reference evidence="4" key="1">
    <citation type="submission" date="2019-01" db="EMBL/GenBank/DDBJ databases">
        <title>Cytophagaceae bacterium strain CAR-16.</title>
        <authorList>
            <person name="Chen W.-M."/>
        </authorList>
    </citation>
    <scope>NUCLEOTIDE SEQUENCE [LARGE SCALE GENOMIC DNA]</scope>
    <source>
        <strain evidence="4">ICH-30</strain>
    </source>
</reference>
<evidence type="ECO:0000313" key="3">
    <source>
        <dbReference type="EMBL" id="RXR33067.1"/>
    </source>
</evidence>
<feature type="domain" description="Glycosyltransferase subfamily 4-like N-terminal" evidence="2">
    <location>
        <begin position="15"/>
        <end position="168"/>
    </location>
</feature>
<dbReference type="CDD" id="cd03801">
    <property type="entry name" value="GT4_PimA-like"/>
    <property type="match status" value="1"/>
</dbReference>
<dbReference type="GO" id="GO:0016757">
    <property type="term" value="F:glycosyltransferase activity"/>
    <property type="evidence" value="ECO:0007669"/>
    <property type="project" value="InterPro"/>
</dbReference>
<protein>
    <submittedName>
        <fullName evidence="3">Glycosyltransferase family 1 protein</fullName>
    </submittedName>
</protein>
<dbReference type="PANTHER" id="PTHR45947:SF3">
    <property type="entry name" value="SULFOQUINOVOSYL TRANSFERASE SQD2"/>
    <property type="match status" value="1"/>
</dbReference>
<dbReference type="InterPro" id="IPR050194">
    <property type="entry name" value="Glycosyltransferase_grp1"/>
</dbReference>
<dbReference type="Pfam" id="PF00534">
    <property type="entry name" value="Glycos_transf_1"/>
    <property type="match status" value="1"/>
</dbReference>
<feature type="domain" description="Glycosyl transferase family 1" evidence="1">
    <location>
        <begin position="174"/>
        <end position="343"/>
    </location>
</feature>
<proteinExistence type="predicted"/>
<dbReference type="InterPro" id="IPR028098">
    <property type="entry name" value="Glyco_trans_4-like_N"/>
</dbReference>
<accession>A0A4Q1KSL7</accession>
<dbReference type="Pfam" id="PF13439">
    <property type="entry name" value="Glyco_transf_4"/>
    <property type="match status" value="1"/>
</dbReference>
<dbReference type="PANTHER" id="PTHR45947">
    <property type="entry name" value="SULFOQUINOVOSYL TRANSFERASE SQD2"/>
    <property type="match status" value="1"/>
</dbReference>
<evidence type="ECO:0000259" key="1">
    <source>
        <dbReference type="Pfam" id="PF00534"/>
    </source>
</evidence>
<evidence type="ECO:0000259" key="2">
    <source>
        <dbReference type="Pfam" id="PF13439"/>
    </source>
</evidence>
<organism evidence="3 4">
    <name type="scientific">Flavobacterium piscinae</name>
    <dbReference type="NCBI Taxonomy" id="2506424"/>
    <lineage>
        <taxon>Bacteria</taxon>
        <taxon>Pseudomonadati</taxon>
        <taxon>Bacteroidota</taxon>
        <taxon>Flavobacteriia</taxon>
        <taxon>Flavobacteriales</taxon>
        <taxon>Flavobacteriaceae</taxon>
        <taxon>Flavobacterium</taxon>
    </lineage>
</organism>
<sequence length="362" mass="41208">MNNIVIITSEFPPQPGGIGNHAFFLSKYLKKEGYEVTVVTNHRKVDEDLAFDVVQNFKINRIRRNIFTYLNRIIKAIKISRNTEIIFLSGKFSLWTGGFLKFLFKSKKVIAIIHGSELNAGGNFSKFLTRWSLNKVDHIIAVSTFTKSIALKINPKLKIYVINNGIEIKLNSSIKNKIFNQKNRLAMVSVGNLSYRKGQQNLIRALPLLKKEYPNIHYHCVGIPTEKENFEKLAEKLNVLEHITFHGVLSEIDKNRLLSECDLFCMLSSVLKNGNVEGFGIAILEANSMGLPAIGSNNSGIVDAIKNYFSGVLVFPEEEEEILKAVKLIVEDYDNYSRKAMDWSKNFQWNKVIKKYINVLNS</sequence>
<dbReference type="Proteomes" id="UP000289734">
    <property type="component" value="Unassembled WGS sequence"/>
</dbReference>
<keyword evidence="3" id="KW-0808">Transferase</keyword>
<dbReference type="AlphaFoldDB" id="A0A4Q1KSL7"/>